<comment type="caution">
    <text evidence="2">The sequence shown here is derived from an EMBL/GenBank/DDBJ whole genome shotgun (WGS) entry which is preliminary data.</text>
</comment>
<sequence>MMVKATGGGGLGEQWRFGDNGLLILGLMGFGGDSWVFYWFQWELFLVATWVNGEKNEGEGAGDVASFSWKLKIVRRWWLWIDKKNSGARALMMSLRS</sequence>
<keyword evidence="1" id="KW-0472">Membrane</keyword>
<reference evidence="2 3" key="1">
    <citation type="journal article" date="2024" name="G3 (Bethesda)">
        <title>Genome assembly of Hibiscus sabdariffa L. provides insights into metabolisms of medicinal natural products.</title>
        <authorList>
            <person name="Kim T."/>
        </authorList>
    </citation>
    <scope>NUCLEOTIDE SEQUENCE [LARGE SCALE GENOMIC DNA]</scope>
    <source>
        <strain evidence="2">TK-2024</strain>
        <tissue evidence="2">Old leaves</tissue>
    </source>
</reference>
<evidence type="ECO:0000256" key="1">
    <source>
        <dbReference type="SAM" id="Phobius"/>
    </source>
</evidence>
<dbReference type="Proteomes" id="UP001472677">
    <property type="component" value="Unassembled WGS sequence"/>
</dbReference>
<name>A0ABR2EJS9_9ROSI</name>
<keyword evidence="1" id="KW-1133">Transmembrane helix</keyword>
<organism evidence="2 3">
    <name type="scientific">Hibiscus sabdariffa</name>
    <name type="common">roselle</name>
    <dbReference type="NCBI Taxonomy" id="183260"/>
    <lineage>
        <taxon>Eukaryota</taxon>
        <taxon>Viridiplantae</taxon>
        <taxon>Streptophyta</taxon>
        <taxon>Embryophyta</taxon>
        <taxon>Tracheophyta</taxon>
        <taxon>Spermatophyta</taxon>
        <taxon>Magnoliopsida</taxon>
        <taxon>eudicotyledons</taxon>
        <taxon>Gunneridae</taxon>
        <taxon>Pentapetalae</taxon>
        <taxon>rosids</taxon>
        <taxon>malvids</taxon>
        <taxon>Malvales</taxon>
        <taxon>Malvaceae</taxon>
        <taxon>Malvoideae</taxon>
        <taxon>Hibiscus</taxon>
    </lineage>
</organism>
<evidence type="ECO:0000313" key="3">
    <source>
        <dbReference type="Proteomes" id="UP001472677"/>
    </source>
</evidence>
<protein>
    <recommendedName>
        <fullName evidence="4">Transmembrane protein</fullName>
    </recommendedName>
</protein>
<evidence type="ECO:0000313" key="2">
    <source>
        <dbReference type="EMBL" id="KAK8562253.1"/>
    </source>
</evidence>
<proteinExistence type="predicted"/>
<feature type="transmembrane region" description="Helical" evidence="1">
    <location>
        <begin position="21"/>
        <end position="40"/>
    </location>
</feature>
<accession>A0ABR2EJS9</accession>
<evidence type="ECO:0008006" key="4">
    <source>
        <dbReference type="Google" id="ProtNLM"/>
    </source>
</evidence>
<gene>
    <name evidence="2" type="ORF">V6N12_010339</name>
</gene>
<keyword evidence="1" id="KW-0812">Transmembrane</keyword>
<dbReference type="EMBL" id="JBBPBM010000012">
    <property type="protein sequence ID" value="KAK8562253.1"/>
    <property type="molecule type" value="Genomic_DNA"/>
</dbReference>
<keyword evidence="3" id="KW-1185">Reference proteome</keyword>